<organism evidence="2 3">
    <name type="scientific">Myotis myotis</name>
    <name type="common">Greater mouse-eared bat</name>
    <name type="synonym">Vespertilio myotis</name>
    <dbReference type="NCBI Taxonomy" id="51298"/>
    <lineage>
        <taxon>Eukaryota</taxon>
        <taxon>Metazoa</taxon>
        <taxon>Chordata</taxon>
        <taxon>Craniata</taxon>
        <taxon>Vertebrata</taxon>
        <taxon>Euteleostomi</taxon>
        <taxon>Mammalia</taxon>
        <taxon>Eutheria</taxon>
        <taxon>Laurasiatheria</taxon>
        <taxon>Chiroptera</taxon>
        <taxon>Yangochiroptera</taxon>
        <taxon>Vespertilionidae</taxon>
        <taxon>Myotis</taxon>
    </lineage>
</organism>
<evidence type="ECO:0000313" key="2">
    <source>
        <dbReference type="EMBL" id="KAF6269010.1"/>
    </source>
</evidence>
<dbReference type="Proteomes" id="UP000527355">
    <property type="component" value="Unassembled WGS sequence"/>
</dbReference>
<accession>A0A7J7QYP7</accession>
<dbReference type="PANTHER" id="PTHR47115:SF1">
    <property type="entry name" value="COILED-COIL DOMAIN-CONTAINING PROTEIN 183"/>
    <property type="match status" value="1"/>
</dbReference>
<keyword evidence="3" id="KW-1185">Reference proteome</keyword>
<dbReference type="VEuPathDB" id="HostDB:GeneID_118655278"/>
<dbReference type="AlphaFoldDB" id="A0A7J7QYP7"/>
<gene>
    <name evidence="2" type="ORF">mMyoMyo1_002226</name>
</gene>
<feature type="coiled-coil region" evidence="1">
    <location>
        <begin position="115"/>
        <end position="169"/>
    </location>
</feature>
<dbReference type="PANTHER" id="PTHR47115">
    <property type="entry name" value="COILED-COIL DOMAIN-CONTAINING PROTEIN 183"/>
    <property type="match status" value="1"/>
</dbReference>
<evidence type="ECO:0000256" key="1">
    <source>
        <dbReference type="SAM" id="Coils"/>
    </source>
</evidence>
<comment type="caution">
    <text evidence="2">The sequence shown here is derived from an EMBL/GenBank/DDBJ whole genome shotgun (WGS) entry which is preliminary data.</text>
</comment>
<keyword evidence="1" id="KW-0175">Coiled coil</keyword>
<protein>
    <submittedName>
        <fullName evidence="2">Coiled-coil domain containing 183</fullName>
    </submittedName>
</protein>
<dbReference type="InterPro" id="IPR043247">
    <property type="entry name" value="CCDC183"/>
</dbReference>
<sequence length="538" mass="62658">MKMWGEGGDVEEQIQELKTITQLQEQCRALQVQAMKEKTVKNKATVALLRSNIRRGAQEWALAKNHDKRSISRACGNDVPMRLAHCRCSMEVAREKLRKYVFDRVNVHNVLIHLVRRRGQQLESLQLQLEGLQHQPVATKEELRLLQVIRQLENNIEKTTIKITTSQNIHLLYLGLLDYLKKELSGYPTQLDKLQNLMADYCSELSDMTVMSQDAMMITDEVKMNLRQKEATFIEERRARENRLNQQKKMIDKIHTKETSEKFRRQGRRDLDFPTNLMSAESLKVRKKETSQADIEYQANLTALLERIKTAVRCSHLWDITGQFLAQRNTEDNLQLQMRECEEKRTQLGALMRKLEMEEALLKFHQTSSSDSSESVQHKMQDLLKGEQERLQLAHTNMTKSQKLLLTLQMGIDNLYLRLVGIALPEDQKMATPDSLDGLDLHSKLAYCERKLLYLVDKLQALSTTEEDNTKVRDALESSTLKEKQNTRITFEELEDDMIETFHFADVDHSYVPSRAEIKKQSQRVIEEKFKTAKKKKK</sequence>
<evidence type="ECO:0000313" key="3">
    <source>
        <dbReference type="Proteomes" id="UP000527355"/>
    </source>
</evidence>
<proteinExistence type="predicted"/>
<reference evidence="2 3" key="1">
    <citation type="journal article" date="2020" name="Nature">
        <title>Six reference-quality genomes reveal evolution of bat adaptations.</title>
        <authorList>
            <person name="Jebb D."/>
            <person name="Huang Z."/>
            <person name="Pippel M."/>
            <person name="Hughes G.M."/>
            <person name="Lavrichenko K."/>
            <person name="Devanna P."/>
            <person name="Winkler S."/>
            <person name="Jermiin L.S."/>
            <person name="Skirmuntt E.C."/>
            <person name="Katzourakis A."/>
            <person name="Burkitt-Gray L."/>
            <person name="Ray D.A."/>
            <person name="Sullivan K.A.M."/>
            <person name="Roscito J.G."/>
            <person name="Kirilenko B.M."/>
            <person name="Davalos L.M."/>
            <person name="Corthals A.P."/>
            <person name="Power M.L."/>
            <person name="Jones G."/>
            <person name="Ransome R.D."/>
            <person name="Dechmann D.K.N."/>
            <person name="Locatelli A.G."/>
            <person name="Puechmaille S.J."/>
            <person name="Fedrigo O."/>
            <person name="Jarvis E.D."/>
            <person name="Hiller M."/>
            <person name="Vernes S.C."/>
            <person name="Myers E.W."/>
            <person name="Teeling E.C."/>
        </authorList>
    </citation>
    <scope>NUCLEOTIDE SEQUENCE [LARGE SCALE GENOMIC DNA]</scope>
    <source>
        <strain evidence="2">MMyoMyo1</strain>
        <tissue evidence="2">Flight muscle</tissue>
    </source>
</reference>
<dbReference type="EMBL" id="JABWUV010000044">
    <property type="protein sequence ID" value="KAF6269010.1"/>
    <property type="molecule type" value="Genomic_DNA"/>
</dbReference>
<name>A0A7J7QYP7_MYOMY</name>